<dbReference type="Pfam" id="PF01478">
    <property type="entry name" value="Peptidase_A24"/>
    <property type="match status" value="1"/>
</dbReference>
<comment type="similarity">
    <text evidence="1">Belongs to the peptidase A24 family.</text>
</comment>
<dbReference type="OrthoDB" id="5508079at2"/>
<sequence length="165" mass="16737">MPLAPEMLIAFAVTALAVVAGAAVDVVSKRIPNLITFGAMLVLVAVHTAFSGLPGLTDALYGLGGGLLFFLIPHLFGLLGAGDVKLLAAVGAGLGPSALVTVVLFTSLAGGVQVLLWLALQHFSRSGRTPGYRLCYGPAIAAGTLAAMALPLCGQPYLALALPRF</sequence>
<dbReference type="AlphaFoldDB" id="A0A7C9IJM0"/>
<dbReference type="PANTHER" id="PTHR30487:SF0">
    <property type="entry name" value="PREPILIN LEADER PEPTIDASE_N-METHYLTRANSFERASE-RELATED"/>
    <property type="match status" value="1"/>
</dbReference>
<organism evidence="4 5">
    <name type="scientific">Solidesulfovibrio aerotolerans</name>
    <dbReference type="NCBI Taxonomy" id="295255"/>
    <lineage>
        <taxon>Bacteria</taxon>
        <taxon>Pseudomonadati</taxon>
        <taxon>Thermodesulfobacteriota</taxon>
        <taxon>Desulfovibrionia</taxon>
        <taxon>Desulfovibrionales</taxon>
        <taxon>Desulfovibrionaceae</taxon>
        <taxon>Solidesulfovibrio</taxon>
    </lineage>
</organism>
<keyword evidence="2" id="KW-0812">Transmembrane</keyword>
<dbReference type="InterPro" id="IPR050882">
    <property type="entry name" value="Prepilin_peptidase/N-MTase"/>
</dbReference>
<comment type="caution">
    <text evidence="4">The sequence shown here is derived from an EMBL/GenBank/DDBJ whole genome shotgun (WGS) entry which is preliminary data.</text>
</comment>
<dbReference type="PANTHER" id="PTHR30487">
    <property type="entry name" value="TYPE 4 PREPILIN-LIKE PROTEINS LEADER PEPTIDE-PROCESSING ENZYME"/>
    <property type="match status" value="1"/>
</dbReference>
<dbReference type="GO" id="GO:0004190">
    <property type="term" value="F:aspartic-type endopeptidase activity"/>
    <property type="evidence" value="ECO:0007669"/>
    <property type="project" value="InterPro"/>
</dbReference>
<evidence type="ECO:0000313" key="5">
    <source>
        <dbReference type="Proteomes" id="UP000482487"/>
    </source>
</evidence>
<feature type="transmembrane region" description="Helical" evidence="2">
    <location>
        <begin position="132"/>
        <end position="152"/>
    </location>
</feature>
<keyword evidence="2" id="KW-1133">Transmembrane helix</keyword>
<dbReference type="GO" id="GO:0005886">
    <property type="term" value="C:plasma membrane"/>
    <property type="evidence" value="ECO:0007669"/>
    <property type="project" value="TreeGrafter"/>
</dbReference>
<feature type="transmembrane region" description="Helical" evidence="2">
    <location>
        <begin position="60"/>
        <end position="79"/>
    </location>
</feature>
<feature type="transmembrane region" description="Helical" evidence="2">
    <location>
        <begin position="33"/>
        <end position="53"/>
    </location>
</feature>
<dbReference type="GO" id="GO:0006465">
    <property type="term" value="P:signal peptide processing"/>
    <property type="evidence" value="ECO:0007669"/>
    <property type="project" value="TreeGrafter"/>
</dbReference>
<name>A0A7C9IJM0_9BACT</name>
<evidence type="ECO:0000256" key="1">
    <source>
        <dbReference type="ARBA" id="ARBA00005801"/>
    </source>
</evidence>
<dbReference type="EMBL" id="WVUD01000001">
    <property type="protein sequence ID" value="MYL81606.1"/>
    <property type="molecule type" value="Genomic_DNA"/>
</dbReference>
<dbReference type="InterPro" id="IPR000045">
    <property type="entry name" value="Prepilin_IV_endopep_pep"/>
</dbReference>
<gene>
    <name evidence="4" type="ORF">GTA51_00445</name>
</gene>
<evidence type="ECO:0000259" key="3">
    <source>
        <dbReference type="Pfam" id="PF01478"/>
    </source>
</evidence>
<dbReference type="RefSeq" id="WP_160957768.1">
    <property type="nucleotide sequence ID" value="NZ_WVUD01000001.1"/>
</dbReference>
<keyword evidence="5" id="KW-1185">Reference proteome</keyword>
<protein>
    <submittedName>
        <fullName evidence="4">Prepilin peptidase</fullName>
    </submittedName>
</protein>
<feature type="transmembrane region" description="Helical" evidence="2">
    <location>
        <begin position="99"/>
        <end position="120"/>
    </location>
</feature>
<reference evidence="4 5" key="1">
    <citation type="submission" date="2020-01" db="EMBL/GenBank/DDBJ databases">
        <title>Genome sequence of Desulfovibrio aerotolerans DSM 16695(T).</title>
        <authorList>
            <person name="Karnachuk O."/>
            <person name="Avakyan M."/>
            <person name="Mardanov A."/>
            <person name="Kadnikov V."/>
            <person name="Ravin N."/>
        </authorList>
    </citation>
    <scope>NUCLEOTIDE SEQUENCE [LARGE SCALE GENOMIC DNA]</scope>
    <source>
        <strain evidence="4 5">DSM 16695</strain>
    </source>
</reference>
<proteinExistence type="inferred from homology"/>
<dbReference type="Gene3D" id="1.20.120.1220">
    <property type="match status" value="1"/>
</dbReference>
<accession>A0A7C9IJM0</accession>
<feature type="domain" description="Prepilin type IV endopeptidase peptidase" evidence="3">
    <location>
        <begin position="13"/>
        <end position="112"/>
    </location>
</feature>
<evidence type="ECO:0000256" key="2">
    <source>
        <dbReference type="SAM" id="Phobius"/>
    </source>
</evidence>
<dbReference type="Proteomes" id="UP000482487">
    <property type="component" value="Unassembled WGS sequence"/>
</dbReference>
<keyword evidence="2" id="KW-0472">Membrane</keyword>
<evidence type="ECO:0000313" key="4">
    <source>
        <dbReference type="EMBL" id="MYL81606.1"/>
    </source>
</evidence>